<gene>
    <name evidence="2" type="ORF">V1264_002785</name>
</gene>
<accession>A0AAN9B4P1</accession>
<dbReference type="PANTHER" id="PTHR16253">
    <property type="entry name" value="TETRATRICOPEPTIDE REPEAT PROTEIN 22"/>
    <property type="match status" value="1"/>
</dbReference>
<evidence type="ECO:0000313" key="2">
    <source>
        <dbReference type="EMBL" id="KAK7098511.1"/>
    </source>
</evidence>
<dbReference type="InterPro" id="IPR011990">
    <property type="entry name" value="TPR-like_helical_dom_sf"/>
</dbReference>
<name>A0AAN9B4P1_9CAEN</name>
<dbReference type="EMBL" id="JBAMIC010000012">
    <property type="protein sequence ID" value="KAK7098511.1"/>
    <property type="molecule type" value="Genomic_DNA"/>
</dbReference>
<evidence type="ECO:0000256" key="1">
    <source>
        <dbReference type="SAM" id="MobiDB-lite"/>
    </source>
</evidence>
<protein>
    <submittedName>
        <fullName evidence="2">Uncharacterized protein</fullName>
    </submittedName>
</protein>
<dbReference type="SMART" id="SM00028">
    <property type="entry name" value="TPR"/>
    <property type="match status" value="5"/>
</dbReference>
<sequence length="902" mass="102373">MDFSPDTASMRSFDEARNQMDKEKAKFTLQLKDFPHTFQLENEDSTKDSISNISSNQIKRCHSSLKSALDVGYKTDLETARGRNLLAYLLHRLDREEEALEELDMVLDMEGQHNNLVTLTNKAVILWRQHSISSADEVVETLQKIQASNEDFEYLVVKAKAELAFTYTRLGPRFGPQAVSFFNEVIPKARPKEPEEWLWRFGLALTRRRLLRTRPMASTPIPSTEIVHEEREVLELLMEIAKNCSCRNLQAKTYAEIALLLNGVWKTPDCGDFYKRAGVNLVEACEKALSLDSNDNSVLCKCGRLFRYARRSEDAQKLLEKAVSIRPSGTGYHHLGLTYKCLATDVKYKDVKKIPGYFRELSRQHSETKCRNDEGHTSSPTDKNCSNQCDLDEKFSQMSVGTPVSSLSSSGYHSFPSGASTDAKNVPAATESQNSSDVSFPDSMNVRQGPVDTPKFSLNRDVRVMQRVVKSPPAGVTRFTRDDKYVMEALHNLERAVEVSEGENTAAMYDLAILQKALNELPAAKKTLQKCLKNQHNMRHTDQISAFEQMGLVTKEMAESEKNEDVKQRLLKDSNSMLLMALKTSAMVFSKSPGMEEKFGKVWHSFSTLLQSVEQSKKNQHQKLKEKAKLFQLIKDHKQTLNLLKQIAQMDPGKEQDPEYLKLCIVEYVDTKQFEDALAFIELLEIIHPDTMQLFEDKHFELKIYMQAARQALLGNDLIAKPHFMSVFQLAVVVNAEKPSSSEDTDASDDTRRGEETWDVTILHEESSREKAIAMAEILRTFCGLRVPIMDRDLPPNRIELESVLRIMRRSKLVVVMAGGPVSIELRYYIQYAAKRPSTVTLLVDGKHVPEMLKRHRSMTCPEEVFTLSDQSQEKKVSAVDALCKVFGFMVMDPLEVDIAST</sequence>
<dbReference type="Proteomes" id="UP001374579">
    <property type="component" value="Unassembled WGS sequence"/>
</dbReference>
<dbReference type="Gene3D" id="1.25.40.10">
    <property type="entry name" value="Tetratricopeptide repeat domain"/>
    <property type="match status" value="2"/>
</dbReference>
<evidence type="ECO:0000313" key="3">
    <source>
        <dbReference type="Proteomes" id="UP001374579"/>
    </source>
</evidence>
<feature type="region of interest" description="Disordered" evidence="1">
    <location>
        <begin position="400"/>
        <end position="455"/>
    </location>
</feature>
<dbReference type="InterPro" id="IPR019734">
    <property type="entry name" value="TPR_rpt"/>
</dbReference>
<dbReference type="PANTHER" id="PTHR16253:SF0">
    <property type="entry name" value="TETRATRICOPEPTIDE REPEAT PROTEIN 22"/>
    <property type="match status" value="1"/>
</dbReference>
<feature type="compositionally biased region" description="Basic and acidic residues" evidence="1">
    <location>
        <begin position="365"/>
        <end position="376"/>
    </location>
</feature>
<dbReference type="InterPro" id="IPR042342">
    <property type="entry name" value="TTC22"/>
</dbReference>
<dbReference type="AlphaFoldDB" id="A0AAN9B4P1"/>
<dbReference type="SUPFAM" id="SSF48452">
    <property type="entry name" value="TPR-like"/>
    <property type="match status" value="1"/>
</dbReference>
<reference evidence="2 3" key="1">
    <citation type="submission" date="2024-02" db="EMBL/GenBank/DDBJ databases">
        <title>Chromosome-scale genome assembly of the rough periwinkle Littorina saxatilis.</title>
        <authorList>
            <person name="De Jode A."/>
            <person name="Faria R."/>
            <person name="Formenti G."/>
            <person name="Sims Y."/>
            <person name="Smith T.P."/>
            <person name="Tracey A."/>
            <person name="Wood J.M.D."/>
            <person name="Zagrodzka Z.B."/>
            <person name="Johannesson K."/>
            <person name="Butlin R.K."/>
            <person name="Leder E.H."/>
        </authorList>
    </citation>
    <scope>NUCLEOTIDE SEQUENCE [LARGE SCALE GENOMIC DNA]</scope>
    <source>
        <strain evidence="2">Snail1</strain>
        <tissue evidence="2">Muscle</tissue>
    </source>
</reference>
<proteinExistence type="predicted"/>
<comment type="caution">
    <text evidence="2">The sequence shown here is derived from an EMBL/GenBank/DDBJ whole genome shotgun (WGS) entry which is preliminary data.</text>
</comment>
<feature type="region of interest" description="Disordered" evidence="1">
    <location>
        <begin position="365"/>
        <end position="386"/>
    </location>
</feature>
<organism evidence="2 3">
    <name type="scientific">Littorina saxatilis</name>
    <dbReference type="NCBI Taxonomy" id="31220"/>
    <lineage>
        <taxon>Eukaryota</taxon>
        <taxon>Metazoa</taxon>
        <taxon>Spiralia</taxon>
        <taxon>Lophotrochozoa</taxon>
        <taxon>Mollusca</taxon>
        <taxon>Gastropoda</taxon>
        <taxon>Caenogastropoda</taxon>
        <taxon>Littorinimorpha</taxon>
        <taxon>Littorinoidea</taxon>
        <taxon>Littorinidae</taxon>
        <taxon>Littorina</taxon>
    </lineage>
</organism>
<keyword evidence="3" id="KW-1185">Reference proteome</keyword>
<feature type="compositionally biased region" description="Polar residues" evidence="1">
    <location>
        <begin position="377"/>
        <end position="386"/>
    </location>
</feature>